<evidence type="ECO:0000313" key="2">
    <source>
        <dbReference type="Proteomes" id="UP000003340"/>
    </source>
</evidence>
<dbReference type="Proteomes" id="UP000003340">
    <property type="component" value="Unassembled WGS sequence"/>
</dbReference>
<organism evidence="1 2">
    <name type="scientific">[Clostridium] methylpentosum DSM 5476</name>
    <dbReference type="NCBI Taxonomy" id="537013"/>
    <lineage>
        <taxon>Bacteria</taxon>
        <taxon>Bacillati</taxon>
        <taxon>Bacillota</taxon>
        <taxon>Clostridia</taxon>
        <taxon>Eubacteriales</taxon>
        <taxon>Oscillospiraceae</taxon>
        <taxon>Oscillospiraceae incertae sedis</taxon>
    </lineage>
</organism>
<sequence length="44" mass="4886">MSAFIFHNISLIMPTGLEKYGNCFALLQPCSVGCLIIQERILSI</sequence>
<dbReference type="EMBL" id="ACEC01000128">
    <property type="protein sequence ID" value="EEG28682.1"/>
    <property type="molecule type" value="Genomic_DNA"/>
</dbReference>
<gene>
    <name evidence="1" type="ORF">CLOSTMETH_03731</name>
</gene>
<evidence type="ECO:0000313" key="1">
    <source>
        <dbReference type="EMBL" id="EEG28682.1"/>
    </source>
</evidence>
<dbReference type="HOGENOM" id="CLU_3214523_0_0_9"/>
<keyword evidence="2" id="KW-1185">Reference proteome</keyword>
<dbReference type="AlphaFoldDB" id="C0EIN6"/>
<reference evidence="1 2" key="1">
    <citation type="submission" date="2009-01" db="EMBL/GenBank/DDBJ databases">
        <authorList>
            <person name="Fulton L."/>
            <person name="Clifton S."/>
            <person name="Fulton B."/>
            <person name="Xu J."/>
            <person name="Minx P."/>
            <person name="Pepin K.H."/>
            <person name="Johnson M."/>
            <person name="Bhonagiri V."/>
            <person name="Nash W.E."/>
            <person name="Mardis E.R."/>
            <person name="Wilson R.K."/>
        </authorList>
    </citation>
    <scope>NUCLEOTIDE SEQUENCE [LARGE SCALE GENOMIC DNA]</scope>
    <source>
        <strain evidence="1 2">DSM 5476</strain>
    </source>
</reference>
<comment type="caution">
    <text evidence="1">The sequence shown here is derived from an EMBL/GenBank/DDBJ whole genome shotgun (WGS) entry which is preliminary data.</text>
</comment>
<proteinExistence type="predicted"/>
<reference evidence="1 2" key="2">
    <citation type="submission" date="2009-02" db="EMBL/GenBank/DDBJ databases">
        <title>Draft genome sequence of Clostridium methylpentosum (DSM 5476).</title>
        <authorList>
            <person name="Sudarsanam P."/>
            <person name="Ley R."/>
            <person name="Guruge J."/>
            <person name="Turnbaugh P.J."/>
            <person name="Mahowald M."/>
            <person name="Liep D."/>
            <person name="Gordon J."/>
        </authorList>
    </citation>
    <scope>NUCLEOTIDE SEQUENCE [LARGE SCALE GENOMIC DNA]</scope>
    <source>
        <strain evidence="1 2">DSM 5476</strain>
    </source>
</reference>
<name>C0EIN6_9FIRM</name>
<protein>
    <submittedName>
        <fullName evidence="1">Uncharacterized protein</fullName>
    </submittedName>
</protein>
<accession>C0EIN6</accession>